<dbReference type="EMBL" id="CP054475">
    <property type="protein sequence ID" value="UXD85995.1"/>
    <property type="molecule type" value="Genomic_DNA"/>
</dbReference>
<protein>
    <submittedName>
        <fullName evidence="3">Uncharacterized protein</fullName>
    </submittedName>
</protein>
<feature type="coiled-coil region" evidence="1">
    <location>
        <begin position="526"/>
        <end position="553"/>
    </location>
</feature>
<proteinExistence type="predicted"/>
<feature type="compositionally biased region" description="Low complexity" evidence="2">
    <location>
        <begin position="40"/>
        <end position="71"/>
    </location>
</feature>
<evidence type="ECO:0000256" key="2">
    <source>
        <dbReference type="SAM" id="MobiDB-lite"/>
    </source>
</evidence>
<dbReference type="RefSeq" id="WP_260997993.1">
    <property type="nucleotide sequence ID" value="NZ_CP054475.1"/>
</dbReference>
<evidence type="ECO:0000313" key="3">
    <source>
        <dbReference type="EMBL" id="UXD85995.1"/>
    </source>
</evidence>
<gene>
    <name evidence="3" type="ORF">HUF19_00365</name>
</gene>
<sequence>MKIVQSQVQLSAQQKDLLLSARLTGMSVSVPAGDGEHDGSNPASGSSASAGIQLSLSTRTESSQAVSRSSSVTHADGRQQQSSSAYLAQQLTEQTTQLNVVVSAVNARPGSAGLGIQVEVQSVLQVEREESLVFEALGQVQTEDGRQIDFMLALDFSRYTRAEQTNLFQGQLNLIDPLMINLNGGAVELSDQSFSFDLNADGQNENIARTAAGSGYLVFDKNNNGIIDDGSEMFGPQSGNGFADLAQYDDDGNGWIDENDAIFSQLSLMEFDDEGPTLRSAAEAGLGAFFLGSAASDYELKNDAGQVRGVIARSGVALNENGEALLLQEVHLNTPPELPQYAISRGNLALSSEQGTVNLQSPLSFFQFDNELLNRRDEQTRVQLHFEPDQDAQLVAAGPLPGTAAAGHHASNGTHDNTLSNNTLSNNTHSNNTHSNNTHSNNNGNAGNNTGNNAIQGHAPRPNAPLYDDMQPRRMNMRQWAADAINRYHSEEQRKPSGKDAHVYVDIPDPVQATPLNLRDEVGAGSKDMDNKLKALRATIEELKQMREQQQQSQKPLALYQAIGHLQG</sequence>
<organism evidence="3 4">
    <name type="scientific">Thalassolituus hydrocarboniclasticus</name>
    <dbReference type="NCBI Taxonomy" id="2742796"/>
    <lineage>
        <taxon>Bacteria</taxon>
        <taxon>Pseudomonadati</taxon>
        <taxon>Pseudomonadota</taxon>
        <taxon>Gammaproteobacteria</taxon>
        <taxon>Oceanospirillales</taxon>
        <taxon>Oceanospirillaceae</taxon>
        <taxon>Thalassolituus</taxon>
    </lineage>
</organism>
<dbReference type="PANTHER" id="PTHR39431">
    <property type="entry name" value="FRPA/C-RELATED PROTEIN"/>
    <property type="match status" value="1"/>
</dbReference>
<evidence type="ECO:0000256" key="1">
    <source>
        <dbReference type="SAM" id="Coils"/>
    </source>
</evidence>
<feature type="region of interest" description="Disordered" evidence="2">
    <location>
        <begin position="399"/>
        <end position="466"/>
    </location>
</feature>
<dbReference type="Proteomes" id="UP001065322">
    <property type="component" value="Chromosome"/>
</dbReference>
<accession>A0ABY6A5J3</accession>
<feature type="compositionally biased region" description="Low complexity" evidence="2">
    <location>
        <begin position="417"/>
        <end position="454"/>
    </location>
</feature>
<feature type="region of interest" description="Disordered" evidence="2">
    <location>
        <begin position="29"/>
        <end position="79"/>
    </location>
</feature>
<keyword evidence="1" id="KW-0175">Coiled coil</keyword>
<evidence type="ECO:0000313" key="4">
    <source>
        <dbReference type="Proteomes" id="UP001065322"/>
    </source>
</evidence>
<dbReference type="PANTHER" id="PTHR39431:SF1">
    <property type="entry name" value="FRPA_C-RELATED PROTEIN"/>
    <property type="match status" value="1"/>
</dbReference>
<reference evidence="4" key="1">
    <citation type="submission" date="2020-06" db="EMBL/GenBank/DDBJ databases">
        <title>Thalassolituus marinus alknpb1M-1, a hydrocarbon-degrading bacterium isolated from the deep-sea overlying water using an in-situ strategy from the South China Sea basin.</title>
        <authorList>
            <person name="Dong C."/>
            <person name="Chen Y."/>
            <person name="Shao Z."/>
        </authorList>
    </citation>
    <scope>NUCLEOTIDE SEQUENCE [LARGE SCALE GENOMIC DNA]</scope>
    <source>
        <strain evidence="4">alknpb1M-1</strain>
    </source>
</reference>
<feature type="compositionally biased region" description="Low complexity" evidence="2">
    <location>
        <begin position="399"/>
        <end position="410"/>
    </location>
</feature>
<name>A0ABY6A5J3_9GAMM</name>
<keyword evidence="4" id="KW-1185">Reference proteome</keyword>